<keyword evidence="2" id="KW-1185">Reference proteome</keyword>
<dbReference type="EMBL" id="PDEP01000006">
    <property type="protein sequence ID" value="PEN07048.1"/>
    <property type="molecule type" value="Genomic_DNA"/>
</dbReference>
<dbReference type="Gene3D" id="2.40.160.60">
    <property type="entry name" value="Outer membrane protein transport protein (OMPP1/FadL/TodX)"/>
    <property type="match status" value="1"/>
</dbReference>
<name>A0A2H3P5J9_9BACT</name>
<accession>A0A2H3P5J9</accession>
<sequence length="226" mass="24624">MHVNPASWAALDSRAASVYGGQMYGLPELRHGALSIHWPQWGHTFSAGSSTFGFEDYRETYLSVGVARAIRLGTTRRLHVGATARYYHVGVSRFGSAQTVGVHLGAIMQVLPLIHVGAHATNVNQPAWTTDAPLPRTLSIGAAYDVSERVDLSADLFKDLDFPLRFRSGIEANVLPILVFRGGMQTAPSEFALGLELQRGALHLGVAAEQHWELGWSPAADIRVLW</sequence>
<evidence type="ECO:0000313" key="1">
    <source>
        <dbReference type="EMBL" id="PEN07048.1"/>
    </source>
</evidence>
<dbReference type="AlphaFoldDB" id="A0A2H3P5J9"/>
<evidence type="ECO:0008006" key="3">
    <source>
        <dbReference type="Google" id="ProtNLM"/>
    </source>
</evidence>
<evidence type="ECO:0000313" key="2">
    <source>
        <dbReference type="Proteomes" id="UP000221024"/>
    </source>
</evidence>
<dbReference type="SUPFAM" id="SSF56935">
    <property type="entry name" value="Porins"/>
    <property type="match status" value="1"/>
</dbReference>
<reference evidence="1 2" key="1">
    <citation type="submission" date="2017-10" db="EMBL/GenBank/DDBJ databases">
        <title>Draft genome of Longimonas halophila.</title>
        <authorList>
            <person name="Goh K.M."/>
            <person name="Shamsir M.S."/>
            <person name="Lim S.W."/>
        </authorList>
    </citation>
    <scope>NUCLEOTIDE SEQUENCE [LARGE SCALE GENOMIC DNA]</scope>
    <source>
        <strain evidence="1 2">KCTC 42399</strain>
    </source>
</reference>
<gene>
    <name evidence="1" type="ORF">CRI93_07875</name>
</gene>
<comment type="caution">
    <text evidence="1">The sequence shown here is derived from an EMBL/GenBank/DDBJ whole genome shotgun (WGS) entry which is preliminary data.</text>
</comment>
<dbReference type="Proteomes" id="UP000221024">
    <property type="component" value="Unassembled WGS sequence"/>
</dbReference>
<protein>
    <recommendedName>
        <fullName evidence="3">DUF5723 domain-containing protein</fullName>
    </recommendedName>
</protein>
<organism evidence="1 2">
    <name type="scientific">Longimonas halophila</name>
    <dbReference type="NCBI Taxonomy" id="1469170"/>
    <lineage>
        <taxon>Bacteria</taxon>
        <taxon>Pseudomonadati</taxon>
        <taxon>Rhodothermota</taxon>
        <taxon>Rhodothermia</taxon>
        <taxon>Rhodothermales</taxon>
        <taxon>Salisaetaceae</taxon>
        <taxon>Longimonas</taxon>
    </lineage>
</organism>
<proteinExistence type="predicted"/>